<dbReference type="InterPro" id="IPR017946">
    <property type="entry name" value="PLC-like_Pdiesterase_TIM-brl"/>
</dbReference>
<dbReference type="GO" id="GO:0008081">
    <property type="term" value="F:phosphoric diester hydrolase activity"/>
    <property type="evidence" value="ECO:0007669"/>
    <property type="project" value="InterPro"/>
</dbReference>
<comment type="caution">
    <text evidence="2">The sequence shown here is derived from an EMBL/GenBank/DDBJ whole genome shotgun (WGS) entry which is preliminary data.</text>
</comment>
<keyword evidence="3" id="KW-1185">Reference proteome</keyword>
<evidence type="ECO:0000313" key="3">
    <source>
        <dbReference type="Proteomes" id="UP000248783"/>
    </source>
</evidence>
<gene>
    <name evidence="2" type="ORF">DNL40_15055</name>
</gene>
<dbReference type="Gene3D" id="3.20.20.190">
    <property type="entry name" value="Phosphatidylinositol (PI) phosphodiesterase"/>
    <property type="match status" value="1"/>
</dbReference>
<evidence type="ECO:0000313" key="2">
    <source>
        <dbReference type="EMBL" id="PZR51794.1"/>
    </source>
</evidence>
<organism evidence="2 3">
    <name type="scientific">Xylanimonas oleitrophica</name>
    <dbReference type="NCBI Taxonomy" id="2607479"/>
    <lineage>
        <taxon>Bacteria</taxon>
        <taxon>Bacillati</taxon>
        <taxon>Actinomycetota</taxon>
        <taxon>Actinomycetes</taxon>
        <taxon>Micrococcales</taxon>
        <taxon>Promicromonosporaceae</taxon>
        <taxon>Xylanimonas</taxon>
    </lineage>
</organism>
<dbReference type="PROSITE" id="PS51704">
    <property type="entry name" value="GP_PDE"/>
    <property type="match status" value="1"/>
</dbReference>
<dbReference type="PANTHER" id="PTHR46211:SF1">
    <property type="entry name" value="GLYCEROPHOSPHODIESTER PHOSPHODIESTERASE, CYTOPLASMIC"/>
    <property type="match status" value="1"/>
</dbReference>
<dbReference type="GO" id="GO:0006629">
    <property type="term" value="P:lipid metabolic process"/>
    <property type="evidence" value="ECO:0007669"/>
    <property type="project" value="InterPro"/>
</dbReference>
<dbReference type="InterPro" id="IPR030395">
    <property type="entry name" value="GP_PDE_dom"/>
</dbReference>
<accession>A0A2W5Y2H6</accession>
<dbReference type="SUPFAM" id="SSF51695">
    <property type="entry name" value="PLC-like phosphodiesterases"/>
    <property type="match status" value="1"/>
</dbReference>
<dbReference type="Proteomes" id="UP000248783">
    <property type="component" value="Unassembled WGS sequence"/>
</dbReference>
<dbReference type="PANTHER" id="PTHR46211">
    <property type="entry name" value="GLYCEROPHOSPHORYL DIESTER PHOSPHODIESTERASE"/>
    <property type="match status" value="1"/>
</dbReference>
<feature type="domain" description="GP-PDE" evidence="1">
    <location>
        <begin position="19"/>
        <end position="260"/>
    </location>
</feature>
<proteinExistence type="predicted"/>
<dbReference type="EMBL" id="QKWH01000016">
    <property type="protein sequence ID" value="PZR51794.1"/>
    <property type="molecule type" value="Genomic_DNA"/>
</dbReference>
<dbReference type="AlphaFoldDB" id="A0A2W5Y2H6"/>
<sequence>MVAPVSVRPVTASARTAPPVVVAHRGSSSVAPQNTMAAFEAAWRAGAGMIELDVQLSADGEVVVIHDDTVDATTDGTGPVAGHDLAALRALDAGAWFAPAFAGQRVPTLGEVLTFLRERPGTDLLLELKDSWSPDDARRVTSAVDAAGLGDRVVVQSFDVGTVAALRDVAPHLRRGLLLEEPHERVLEVCAELGATACNPSVEMMLEDDALVTRLHAAGLQVMVWTANLVPQWEALVAADGGTGVDAIITDRPDRLAGWLAGRAAA</sequence>
<evidence type="ECO:0000259" key="1">
    <source>
        <dbReference type="PROSITE" id="PS51704"/>
    </source>
</evidence>
<name>A0A2W5Y2H6_9MICO</name>
<protein>
    <submittedName>
        <fullName evidence="2">Glycerophosphodiester phosphodiesterase</fullName>
    </submittedName>
</protein>
<dbReference type="Pfam" id="PF03009">
    <property type="entry name" value="GDPD"/>
    <property type="match status" value="1"/>
</dbReference>
<reference evidence="2 3" key="1">
    <citation type="submission" date="2018-06" db="EMBL/GenBank/DDBJ databases">
        <title>Whole genome sequencing of a novel hydrocarbon degrading bacterial strain, PW21 isolated from oil contaminated produced water sample.</title>
        <authorList>
            <person name="Nagkirti P."/>
            <person name="Shaikh A."/>
            <person name="Gowdaman V."/>
            <person name="Engineer A.E."/>
            <person name="Dagar S."/>
            <person name="Dhakephalkar P.K."/>
        </authorList>
    </citation>
    <scope>NUCLEOTIDE SEQUENCE [LARGE SCALE GENOMIC DNA]</scope>
    <source>
        <strain evidence="2 3">PW21</strain>
    </source>
</reference>